<dbReference type="SUPFAM" id="SSF50182">
    <property type="entry name" value="Sm-like ribonucleoproteins"/>
    <property type="match status" value="1"/>
</dbReference>
<dbReference type="InterPro" id="IPR011066">
    <property type="entry name" value="MscS_channel_C_sf"/>
</dbReference>
<dbReference type="PANTHER" id="PTHR30347:SF1">
    <property type="entry name" value="MECHANOSENSITIVE CHANNEL MSCK"/>
    <property type="match status" value="1"/>
</dbReference>
<evidence type="ECO:0000259" key="9">
    <source>
        <dbReference type="Pfam" id="PF21082"/>
    </source>
</evidence>
<feature type="transmembrane region" description="Helical" evidence="7">
    <location>
        <begin position="12"/>
        <end position="36"/>
    </location>
</feature>
<dbReference type="eggNOG" id="COG3264">
    <property type="taxonomic scope" value="Bacteria"/>
</dbReference>
<organism evidence="11 12">
    <name type="scientific">Gloeothece citriformis (strain PCC 7424)</name>
    <name type="common">Cyanothece sp. (strain PCC 7424)</name>
    <dbReference type="NCBI Taxonomy" id="65393"/>
    <lineage>
        <taxon>Bacteria</taxon>
        <taxon>Bacillati</taxon>
        <taxon>Cyanobacteriota</taxon>
        <taxon>Cyanophyceae</taxon>
        <taxon>Oscillatoriophycideae</taxon>
        <taxon>Chroococcales</taxon>
        <taxon>Aphanothecaceae</taxon>
        <taxon>Gloeothece</taxon>
        <taxon>Gloeothece citriformis</taxon>
    </lineage>
</organism>
<keyword evidence="5 7" id="KW-1133">Transmembrane helix</keyword>
<feature type="transmembrane region" description="Helical" evidence="7">
    <location>
        <begin position="151"/>
        <end position="169"/>
    </location>
</feature>
<dbReference type="Pfam" id="PF21082">
    <property type="entry name" value="MS_channel_3rd"/>
    <property type="match status" value="1"/>
</dbReference>
<keyword evidence="4 7" id="KW-0812">Transmembrane</keyword>
<feature type="domain" description="Mechanosensitive ion channel transmembrane helices 2/3" evidence="10">
    <location>
        <begin position="317"/>
        <end position="355"/>
    </location>
</feature>
<proteinExistence type="inferred from homology"/>
<dbReference type="InterPro" id="IPR049142">
    <property type="entry name" value="MS_channel_1st"/>
</dbReference>
<protein>
    <submittedName>
        <fullName evidence="11">MscS Mechanosensitive ion channel</fullName>
    </submittedName>
</protein>
<dbReference type="InterPro" id="IPR049278">
    <property type="entry name" value="MS_channel_C"/>
</dbReference>
<dbReference type="STRING" id="65393.PCC7424_4892"/>
<feature type="transmembrane region" description="Helical" evidence="7">
    <location>
        <begin position="339"/>
        <end position="358"/>
    </location>
</feature>
<dbReference type="Gene3D" id="3.30.70.100">
    <property type="match status" value="1"/>
</dbReference>
<evidence type="ECO:0000256" key="1">
    <source>
        <dbReference type="ARBA" id="ARBA00004651"/>
    </source>
</evidence>
<gene>
    <name evidence="11" type="ordered locus">PCC7424_4892</name>
</gene>
<dbReference type="InterPro" id="IPR006686">
    <property type="entry name" value="MscS_channel_CS"/>
</dbReference>
<accession>B7KED1</accession>
<dbReference type="SUPFAM" id="SSF82689">
    <property type="entry name" value="Mechanosensitive channel protein MscS (YggB), C-terminal domain"/>
    <property type="match status" value="1"/>
</dbReference>
<reference evidence="12" key="1">
    <citation type="journal article" date="2011" name="MBio">
        <title>Novel metabolic attributes of the genus Cyanothece, comprising a group of unicellular nitrogen-fixing Cyanobacteria.</title>
        <authorList>
            <person name="Bandyopadhyay A."/>
            <person name="Elvitigala T."/>
            <person name="Welsh E."/>
            <person name="Stockel J."/>
            <person name="Liberton M."/>
            <person name="Min H."/>
            <person name="Sherman L.A."/>
            <person name="Pakrasi H.B."/>
        </authorList>
    </citation>
    <scope>NUCLEOTIDE SEQUENCE [LARGE SCALE GENOMIC DNA]</scope>
    <source>
        <strain evidence="12">PCC 7424</strain>
    </source>
</reference>
<dbReference type="HOGENOM" id="CLU_028878_0_0_3"/>
<feature type="transmembrane region" description="Helical" evidence="7">
    <location>
        <begin position="213"/>
        <end position="234"/>
    </location>
</feature>
<dbReference type="Gene3D" id="2.30.30.60">
    <property type="match status" value="1"/>
</dbReference>
<dbReference type="SUPFAM" id="SSF82861">
    <property type="entry name" value="Mechanosensitive channel protein MscS (YggB), transmembrane region"/>
    <property type="match status" value="1"/>
</dbReference>
<dbReference type="AlphaFoldDB" id="B7KED1"/>
<dbReference type="InterPro" id="IPR023408">
    <property type="entry name" value="MscS_beta-dom_sf"/>
</dbReference>
<evidence type="ECO:0000256" key="4">
    <source>
        <dbReference type="ARBA" id="ARBA00022692"/>
    </source>
</evidence>
<evidence type="ECO:0000256" key="7">
    <source>
        <dbReference type="SAM" id="Phobius"/>
    </source>
</evidence>
<dbReference type="Gene3D" id="1.10.287.1260">
    <property type="match status" value="1"/>
</dbReference>
<dbReference type="Pfam" id="PF21088">
    <property type="entry name" value="MS_channel_1st"/>
    <property type="match status" value="1"/>
</dbReference>
<evidence type="ECO:0000313" key="11">
    <source>
        <dbReference type="EMBL" id="ACK73249.1"/>
    </source>
</evidence>
<dbReference type="KEGG" id="cyc:PCC7424_4892"/>
<dbReference type="InterPro" id="IPR006685">
    <property type="entry name" value="MscS_channel_2nd"/>
</dbReference>
<dbReference type="InterPro" id="IPR010920">
    <property type="entry name" value="LSM_dom_sf"/>
</dbReference>
<sequence length="560" mass="62940">MLKKRSPHQNRSIFFPILRILGSWIIIILMILGYVFSPTPVLAQLQQTAPIIVDGYPIFQVSQSGQFTAEQRADEANRLLRESIRNSNDPIEVRIDNNRELPVILVDGAHLLSVTSSDVPKGRSITEQAQLWREQLQQAIQQAQYERTVSYLVREGFISLVVLVLAFFVTKQLNKVWKRWIDPFIDRSINSTSSETGQPHTQIPTQPKPRLKFVSEILLTVLKGIIWLIAIFFVTSRFPQTRQITYDFINILRGTLITDAISLGDSQYSFLDLVLLIALLIALVFLAGTVGKLLRSRVLNFTGLSRAAQDTIVLMANYTLVFIGAIVILQLWGLDISSLTVFAGVLGVGIGLGIQGIAKEFVSGLVLIFERPIQVGDFVEVGELMGTVERISVRSTEIRTLDQISVILPNSRFLESEVINWSHGTSISRLKVPIGVAYGSDLTLVRNALLDAAKEHKEILTNPPPRVFFQGFGDSALNFQLLIWISKPYKQFQIKSDLYFIIDSMFRKRGIEVPFPQRDLHLRSGNLPLEVSPELINSLTELSSHLASWIKHQSNSKSDN</sequence>
<feature type="transmembrane region" description="Helical" evidence="7">
    <location>
        <begin position="312"/>
        <end position="333"/>
    </location>
</feature>
<evidence type="ECO:0000313" key="12">
    <source>
        <dbReference type="Proteomes" id="UP000002384"/>
    </source>
</evidence>
<dbReference type="InterPro" id="IPR052702">
    <property type="entry name" value="MscS-like_channel"/>
</dbReference>
<evidence type="ECO:0000256" key="3">
    <source>
        <dbReference type="ARBA" id="ARBA00022475"/>
    </source>
</evidence>
<keyword evidence="3" id="KW-1003">Cell membrane</keyword>
<dbReference type="EMBL" id="CP001291">
    <property type="protein sequence ID" value="ACK73249.1"/>
    <property type="molecule type" value="Genomic_DNA"/>
</dbReference>
<dbReference type="PROSITE" id="PS01246">
    <property type="entry name" value="UPF0003"/>
    <property type="match status" value="1"/>
</dbReference>
<evidence type="ECO:0000259" key="10">
    <source>
        <dbReference type="Pfam" id="PF21088"/>
    </source>
</evidence>
<dbReference type="GO" id="GO:0005886">
    <property type="term" value="C:plasma membrane"/>
    <property type="evidence" value="ECO:0007669"/>
    <property type="project" value="UniProtKB-SubCell"/>
</dbReference>
<keyword evidence="6 7" id="KW-0472">Membrane</keyword>
<comment type="similarity">
    <text evidence="2">Belongs to the MscS (TC 1.A.23) family.</text>
</comment>
<evidence type="ECO:0000256" key="6">
    <source>
        <dbReference type="ARBA" id="ARBA00023136"/>
    </source>
</evidence>
<evidence type="ECO:0000259" key="8">
    <source>
        <dbReference type="Pfam" id="PF00924"/>
    </source>
</evidence>
<comment type="subcellular location">
    <subcellularLocation>
        <location evidence="1">Cell membrane</location>
        <topology evidence="1">Multi-pass membrane protein</topology>
    </subcellularLocation>
</comment>
<dbReference type="GO" id="GO:0055085">
    <property type="term" value="P:transmembrane transport"/>
    <property type="evidence" value="ECO:0007669"/>
    <property type="project" value="InterPro"/>
</dbReference>
<feature type="domain" description="Mechanosensitive ion channel MscS" evidence="8">
    <location>
        <begin position="357"/>
        <end position="423"/>
    </location>
</feature>
<dbReference type="PANTHER" id="PTHR30347">
    <property type="entry name" value="POTASSIUM CHANNEL RELATED"/>
    <property type="match status" value="1"/>
</dbReference>
<evidence type="ECO:0000256" key="2">
    <source>
        <dbReference type="ARBA" id="ARBA00008017"/>
    </source>
</evidence>
<dbReference type="InterPro" id="IPR011014">
    <property type="entry name" value="MscS_channel_TM-2"/>
</dbReference>
<dbReference type="Pfam" id="PF00924">
    <property type="entry name" value="MS_channel_2nd"/>
    <property type="match status" value="1"/>
</dbReference>
<name>B7KED1_GLOC7</name>
<feature type="transmembrane region" description="Helical" evidence="7">
    <location>
        <begin position="273"/>
        <end position="291"/>
    </location>
</feature>
<dbReference type="Proteomes" id="UP000002384">
    <property type="component" value="Chromosome"/>
</dbReference>
<keyword evidence="12" id="KW-1185">Reference proteome</keyword>
<evidence type="ECO:0000256" key="5">
    <source>
        <dbReference type="ARBA" id="ARBA00022989"/>
    </source>
</evidence>
<feature type="domain" description="Mechanosensitive ion channel MscS C-terminal" evidence="9">
    <location>
        <begin position="431"/>
        <end position="512"/>
    </location>
</feature>